<protein>
    <submittedName>
        <fullName evidence="1">Uncharacterized protein</fullName>
    </submittedName>
</protein>
<reference evidence="1" key="1">
    <citation type="submission" date="2020-05" db="EMBL/GenBank/DDBJ databases">
        <authorList>
            <person name="Chiriac C."/>
            <person name="Salcher M."/>
            <person name="Ghai R."/>
            <person name="Kavagutti S V."/>
        </authorList>
    </citation>
    <scope>NUCLEOTIDE SEQUENCE</scope>
</reference>
<dbReference type="EMBL" id="LR797250">
    <property type="protein sequence ID" value="CAB4196177.1"/>
    <property type="molecule type" value="Genomic_DNA"/>
</dbReference>
<name>A0A6J5RPF6_9CAUD</name>
<organism evidence="1">
    <name type="scientific">uncultured Caudovirales phage</name>
    <dbReference type="NCBI Taxonomy" id="2100421"/>
    <lineage>
        <taxon>Viruses</taxon>
        <taxon>Duplodnaviria</taxon>
        <taxon>Heunggongvirae</taxon>
        <taxon>Uroviricota</taxon>
        <taxon>Caudoviricetes</taxon>
        <taxon>Peduoviridae</taxon>
        <taxon>Maltschvirus</taxon>
        <taxon>Maltschvirus maltsch</taxon>
    </lineage>
</organism>
<gene>
    <name evidence="1" type="ORF">UFOVP1298_68</name>
</gene>
<sequence>MKNYEEFFSWVLPEVAGCPEIAALQAVRDATIQFSEQSLIHQVDHDPITVIAKTCDYDLESPLANHRIVKVMKAFYKGKELTPIGPDQISDPAVYNSSIGGYTPSYASPTSFAQKDAASISLVPIPDQTIASAITMRVALAPSRNSNFCEDFIFEQWVEVISAGAVSKLQLSSGRPYSNPQAALANQSRFMAGTNVARSRAVRGFNRSSLSVQLRNP</sequence>
<proteinExistence type="predicted"/>
<evidence type="ECO:0000313" key="1">
    <source>
        <dbReference type="EMBL" id="CAB4196177.1"/>
    </source>
</evidence>
<accession>A0A6J5RPF6</accession>